<evidence type="ECO:0000256" key="2">
    <source>
        <dbReference type="SAM" id="SignalP"/>
    </source>
</evidence>
<proteinExistence type="predicted"/>
<reference evidence="4" key="3">
    <citation type="submission" date="2025-09" db="UniProtKB">
        <authorList>
            <consortium name="Ensembl"/>
        </authorList>
    </citation>
    <scope>IDENTIFICATION</scope>
</reference>
<dbReference type="InterPro" id="IPR052709">
    <property type="entry name" value="Transposase-MT_Hybrid"/>
</dbReference>
<dbReference type="PANTHER" id="PTHR46060:SF1">
    <property type="entry name" value="MARINER MOS1 TRANSPOSASE-LIKE PROTEIN"/>
    <property type="match status" value="1"/>
</dbReference>
<feature type="region of interest" description="Disordered" evidence="1">
    <location>
        <begin position="53"/>
        <end position="75"/>
    </location>
</feature>
<feature type="signal peptide" evidence="2">
    <location>
        <begin position="1"/>
        <end position="24"/>
    </location>
</feature>
<name>A0A672FMS2_SALFA</name>
<reference evidence="4" key="2">
    <citation type="submission" date="2025-08" db="UniProtKB">
        <authorList>
            <consortium name="Ensembl"/>
        </authorList>
    </citation>
    <scope>IDENTIFICATION</scope>
</reference>
<dbReference type="OMA" id="WSSSQRI"/>
<evidence type="ECO:0000313" key="4">
    <source>
        <dbReference type="Ensembl" id="ENSSFAP00005007928.1"/>
    </source>
</evidence>
<dbReference type="Pfam" id="PF17906">
    <property type="entry name" value="HTH_48"/>
    <property type="match status" value="1"/>
</dbReference>
<dbReference type="Ensembl" id="ENSSFAT00005008327.1">
    <property type="protein sequence ID" value="ENSSFAP00005007928.1"/>
    <property type="gene ID" value="ENSSFAG00005004674.1"/>
</dbReference>
<dbReference type="AlphaFoldDB" id="A0A672FMS2"/>
<organism evidence="4 5">
    <name type="scientific">Salarias fasciatus</name>
    <name type="common">Jewelled blenny</name>
    <name type="synonym">Blennius fasciatus</name>
    <dbReference type="NCBI Taxonomy" id="181472"/>
    <lineage>
        <taxon>Eukaryota</taxon>
        <taxon>Metazoa</taxon>
        <taxon>Chordata</taxon>
        <taxon>Craniata</taxon>
        <taxon>Vertebrata</taxon>
        <taxon>Euteleostomi</taxon>
        <taxon>Actinopterygii</taxon>
        <taxon>Neopterygii</taxon>
        <taxon>Teleostei</taxon>
        <taxon>Neoteleostei</taxon>
        <taxon>Acanthomorphata</taxon>
        <taxon>Ovalentaria</taxon>
        <taxon>Blenniimorphae</taxon>
        <taxon>Blenniiformes</taxon>
        <taxon>Blennioidei</taxon>
        <taxon>Blenniidae</taxon>
        <taxon>Salariinae</taxon>
        <taxon>Salarias</taxon>
    </lineage>
</organism>
<feature type="domain" description="Mos1 transposase HTH" evidence="3">
    <location>
        <begin position="10"/>
        <end position="54"/>
    </location>
</feature>
<dbReference type="InParanoid" id="A0A672FMS2"/>
<evidence type="ECO:0000313" key="5">
    <source>
        <dbReference type="Proteomes" id="UP000472267"/>
    </source>
</evidence>
<dbReference type="Gene3D" id="1.10.10.1450">
    <property type="match status" value="1"/>
</dbReference>
<feature type="region of interest" description="Disordered" evidence="1">
    <location>
        <begin position="126"/>
        <end position="179"/>
    </location>
</feature>
<feature type="chain" id="PRO_5025649960" description="Mos1 transposase HTH domain-containing protein" evidence="2">
    <location>
        <begin position="25"/>
        <end position="179"/>
    </location>
</feature>
<evidence type="ECO:0000256" key="1">
    <source>
        <dbReference type="SAM" id="MobiDB-lite"/>
    </source>
</evidence>
<dbReference type="PANTHER" id="PTHR46060">
    <property type="entry name" value="MARINER MOS1 TRANSPOSASE-LIKE PROTEIN"/>
    <property type="match status" value="1"/>
</dbReference>
<accession>A0A672FMS2</accession>
<protein>
    <recommendedName>
        <fullName evidence="3">Mos1 transposase HTH domain-containing protein</fullName>
    </recommendedName>
</protein>
<dbReference type="Proteomes" id="UP000472267">
    <property type="component" value="Chromosome 7"/>
</dbReference>
<sequence>MISDFWLLHRASIRFCLLLGKTATETVTMIQTTYKDEALGRTQVFDWYGRCQSGQMSTEDSPRSSQPSTSRTEENVRKIEAVVMADRRRTIDEIEHLTGISWSSSQRILREDLGLRRVTAKMVPQLEDDGGCLGRSSPGKRRGAMATIRRPSSSPPNGAIRDHHGRRKRVRSDQRLRPC</sequence>
<dbReference type="InterPro" id="IPR041426">
    <property type="entry name" value="Mos1_HTH"/>
</dbReference>
<evidence type="ECO:0000259" key="3">
    <source>
        <dbReference type="Pfam" id="PF17906"/>
    </source>
</evidence>
<keyword evidence="2" id="KW-0732">Signal</keyword>
<keyword evidence="5" id="KW-1185">Reference proteome</keyword>
<reference evidence="4" key="1">
    <citation type="submission" date="2019-06" db="EMBL/GenBank/DDBJ databases">
        <authorList>
            <consortium name="Wellcome Sanger Institute Data Sharing"/>
        </authorList>
    </citation>
    <scope>NUCLEOTIDE SEQUENCE [LARGE SCALE GENOMIC DNA]</scope>
</reference>